<feature type="signal peptide" evidence="1">
    <location>
        <begin position="1"/>
        <end position="19"/>
    </location>
</feature>
<dbReference type="EMBL" id="NXLY01000003">
    <property type="protein sequence ID" value="TKX34388.1"/>
    <property type="molecule type" value="Genomic_DNA"/>
</dbReference>
<dbReference type="Proteomes" id="UP000309584">
    <property type="component" value="Unassembled WGS sequence"/>
</dbReference>
<organism evidence="2 3">
    <name type="scientific">Campylobacter taeniopygiae</name>
    <dbReference type="NCBI Taxonomy" id="2510188"/>
    <lineage>
        <taxon>Bacteria</taxon>
        <taxon>Pseudomonadati</taxon>
        <taxon>Campylobacterota</taxon>
        <taxon>Epsilonproteobacteria</taxon>
        <taxon>Campylobacterales</taxon>
        <taxon>Campylobacteraceae</taxon>
        <taxon>Campylobacter</taxon>
    </lineage>
</organism>
<feature type="chain" id="PRO_5045621164" evidence="1">
    <location>
        <begin position="20"/>
        <end position="63"/>
    </location>
</feature>
<gene>
    <name evidence="2" type="ORF">CQA75_01865</name>
</gene>
<evidence type="ECO:0000313" key="2">
    <source>
        <dbReference type="EMBL" id="TKX34388.1"/>
    </source>
</evidence>
<evidence type="ECO:0000256" key="1">
    <source>
        <dbReference type="SAM" id="SignalP"/>
    </source>
</evidence>
<reference evidence="2 3" key="1">
    <citation type="submission" date="2018-05" db="EMBL/GenBank/DDBJ databases">
        <title>Novel Campyloabacter and Helicobacter Species and Strains.</title>
        <authorList>
            <person name="Mannion A.J."/>
            <person name="Shen Z."/>
            <person name="Fox J.G."/>
        </authorList>
    </citation>
    <scope>NUCLEOTIDE SEQUENCE [LARGE SCALE GENOMIC DNA]</scope>
    <source>
        <strain evidence="3">MIT10-5678</strain>
    </source>
</reference>
<accession>A0ABY2TMQ6</accession>
<name>A0ABY2TMQ6_9BACT</name>
<keyword evidence="1" id="KW-0732">Signal</keyword>
<protein>
    <submittedName>
        <fullName evidence="2">Pyruvate ferredoxin oxidoreductase</fullName>
    </submittedName>
</protein>
<keyword evidence="3" id="KW-1185">Reference proteome</keyword>
<evidence type="ECO:0000313" key="3">
    <source>
        <dbReference type="Proteomes" id="UP000309584"/>
    </source>
</evidence>
<sequence length="63" mass="7217">MKIILFFISMMLCLNVCNATPLDEIFKDIEVSGTIRYTCGNSKSKNIHGYNFNRNDINISKIN</sequence>
<comment type="caution">
    <text evidence="2">The sequence shown here is derived from an EMBL/GenBank/DDBJ whole genome shotgun (WGS) entry which is preliminary data.</text>
</comment>
<dbReference type="RefSeq" id="WP_137623362.1">
    <property type="nucleotide sequence ID" value="NZ_NXLY01000003.1"/>
</dbReference>
<keyword evidence="2" id="KW-0670">Pyruvate</keyword>
<proteinExistence type="predicted"/>